<dbReference type="RefSeq" id="WP_030259367.1">
    <property type="nucleotide sequence ID" value="NZ_JBHEZZ010000018.1"/>
</dbReference>
<evidence type="ECO:0008006" key="4">
    <source>
        <dbReference type="Google" id="ProtNLM"/>
    </source>
</evidence>
<accession>A0ABV6UU98</accession>
<organism evidence="2 3">
    <name type="scientific">Streptacidiphilus cavernicola</name>
    <dbReference type="NCBI Taxonomy" id="3342716"/>
    <lineage>
        <taxon>Bacteria</taxon>
        <taxon>Bacillati</taxon>
        <taxon>Actinomycetota</taxon>
        <taxon>Actinomycetes</taxon>
        <taxon>Kitasatosporales</taxon>
        <taxon>Streptomycetaceae</taxon>
        <taxon>Streptacidiphilus</taxon>
    </lineage>
</organism>
<protein>
    <recommendedName>
        <fullName evidence="4">Secreted protein</fullName>
    </recommendedName>
</protein>
<dbReference type="Proteomes" id="UP001592528">
    <property type="component" value="Unassembled WGS sequence"/>
</dbReference>
<evidence type="ECO:0000313" key="3">
    <source>
        <dbReference type="Proteomes" id="UP001592528"/>
    </source>
</evidence>
<evidence type="ECO:0000313" key="2">
    <source>
        <dbReference type="EMBL" id="MFC1405019.1"/>
    </source>
</evidence>
<keyword evidence="3" id="KW-1185">Reference proteome</keyword>
<comment type="caution">
    <text evidence="2">The sequence shown here is derived from an EMBL/GenBank/DDBJ whole genome shotgun (WGS) entry which is preliminary data.</text>
</comment>
<feature type="chain" id="PRO_5046319708" description="Secreted protein" evidence="1">
    <location>
        <begin position="31"/>
        <end position="111"/>
    </location>
</feature>
<name>A0ABV6UU98_9ACTN</name>
<keyword evidence="1" id="KW-0732">Signal</keyword>
<dbReference type="EMBL" id="JBHEZZ010000018">
    <property type="protein sequence ID" value="MFC1405019.1"/>
    <property type="molecule type" value="Genomic_DNA"/>
</dbReference>
<sequence length="111" mass="12089">MMKHVLRSAVAVLTAISAFTAVVGVGTASAAQTGQVRAALPASTRVSPGPDCANNGNTDPCWEYQTWFWTFDNCNNYFNEHGYDPSRYDNHICAVFTNGATVGLWLHKYNG</sequence>
<feature type="signal peptide" evidence="1">
    <location>
        <begin position="1"/>
        <end position="30"/>
    </location>
</feature>
<gene>
    <name evidence="2" type="ORF">ACEZDJ_27425</name>
</gene>
<reference evidence="2 3" key="1">
    <citation type="submission" date="2024-09" db="EMBL/GenBank/DDBJ databases">
        <authorList>
            <person name="Lee S.D."/>
        </authorList>
    </citation>
    <scope>NUCLEOTIDE SEQUENCE [LARGE SCALE GENOMIC DNA]</scope>
    <source>
        <strain evidence="2 3">N1-5</strain>
    </source>
</reference>
<proteinExistence type="predicted"/>
<evidence type="ECO:0000256" key="1">
    <source>
        <dbReference type="SAM" id="SignalP"/>
    </source>
</evidence>